<accession>A0ABU9LK59</accession>
<name>A0ABU9LK59_9BACL</name>
<organism evidence="1 2">
    <name type="scientific">Kurthia gibsonii</name>
    <dbReference type="NCBI Taxonomy" id="33946"/>
    <lineage>
        <taxon>Bacteria</taxon>
        <taxon>Bacillati</taxon>
        <taxon>Bacillota</taxon>
        <taxon>Bacilli</taxon>
        <taxon>Bacillales</taxon>
        <taxon>Caryophanaceae</taxon>
        <taxon>Kurthia</taxon>
    </lineage>
</organism>
<dbReference type="RefSeq" id="WP_068453703.1">
    <property type="nucleotide sequence ID" value="NZ_CP147847.1"/>
</dbReference>
<gene>
    <name evidence="1" type="ORF">AAF454_06815</name>
</gene>
<evidence type="ECO:0000313" key="2">
    <source>
        <dbReference type="Proteomes" id="UP001398420"/>
    </source>
</evidence>
<evidence type="ECO:0000313" key="1">
    <source>
        <dbReference type="EMBL" id="MEL5988127.1"/>
    </source>
</evidence>
<dbReference type="Proteomes" id="UP001398420">
    <property type="component" value="Unassembled WGS sequence"/>
</dbReference>
<keyword evidence="2" id="KW-1185">Reference proteome</keyword>
<proteinExistence type="predicted"/>
<reference evidence="1 2" key="1">
    <citation type="submission" date="2024-04" db="EMBL/GenBank/DDBJ databases">
        <authorList>
            <person name="Wu Y.S."/>
            <person name="Zhang L."/>
        </authorList>
    </citation>
    <scope>NUCLEOTIDE SEQUENCE [LARGE SCALE GENOMIC DNA]</scope>
    <source>
        <strain evidence="1 2">KG-01</strain>
    </source>
</reference>
<comment type="caution">
    <text evidence="1">The sequence shown here is derived from an EMBL/GenBank/DDBJ whole genome shotgun (WGS) entry which is preliminary data.</text>
</comment>
<sequence>MFIRVYMQASTEVEATTYLQKLLNLGERVKLSLKKEKCEPFLDTFAVELEAKTASEKQVNELLESIAPKWNQLPNSFIATEKETELHIHHIEMIEVYPEF</sequence>
<dbReference type="EMBL" id="JBCEWA010000004">
    <property type="protein sequence ID" value="MEL5988127.1"/>
    <property type="molecule type" value="Genomic_DNA"/>
</dbReference>
<protein>
    <submittedName>
        <fullName evidence="1">Uncharacterized protein</fullName>
    </submittedName>
</protein>